<reference evidence="9 10" key="1">
    <citation type="journal article" date="2020" name="Microorganisms">
        <title>Osmotic Adaptation and Compatible Solute Biosynthesis of Phototrophic Bacteria as Revealed from Genome Analyses.</title>
        <authorList>
            <person name="Imhoff J.F."/>
            <person name="Rahn T."/>
            <person name="Kunzel S."/>
            <person name="Keller A."/>
            <person name="Neulinger S.C."/>
        </authorList>
    </citation>
    <scope>NUCLEOTIDE SEQUENCE [LARGE SCALE GENOMIC DNA]</scope>
    <source>
        <strain evidence="9 10">DSM 15116</strain>
    </source>
</reference>
<keyword evidence="4" id="KW-0813">Transport</keyword>
<evidence type="ECO:0000256" key="7">
    <source>
        <dbReference type="ARBA" id="ARBA00023284"/>
    </source>
</evidence>
<evidence type="ECO:0000256" key="4">
    <source>
        <dbReference type="ARBA" id="ARBA00022982"/>
    </source>
</evidence>
<keyword evidence="6 8" id="KW-0472">Membrane</keyword>
<evidence type="ECO:0008006" key="11">
    <source>
        <dbReference type="Google" id="ProtNLM"/>
    </source>
</evidence>
<evidence type="ECO:0000256" key="2">
    <source>
        <dbReference type="ARBA" id="ARBA00022475"/>
    </source>
</evidence>
<comment type="caution">
    <text evidence="9">The sequence shown here is derived from an EMBL/GenBank/DDBJ whole genome shotgun (WGS) entry which is preliminary data.</text>
</comment>
<organism evidence="9 10">
    <name type="scientific">Halorhodospira neutriphila</name>
    <dbReference type="NCBI Taxonomy" id="168379"/>
    <lineage>
        <taxon>Bacteria</taxon>
        <taxon>Pseudomonadati</taxon>
        <taxon>Pseudomonadota</taxon>
        <taxon>Gammaproteobacteria</taxon>
        <taxon>Chromatiales</taxon>
        <taxon>Ectothiorhodospiraceae</taxon>
        <taxon>Halorhodospira</taxon>
    </lineage>
</organism>
<evidence type="ECO:0000256" key="5">
    <source>
        <dbReference type="ARBA" id="ARBA00022989"/>
    </source>
</evidence>
<keyword evidence="2" id="KW-1003">Cell membrane</keyword>
<evidence type="ECO:0000256" key="1">
    <source>
        <dbReference type="ARBA" id="ARBA00004651"/>
    </source>
</evidence>
<feature type="transmembrane region" description="Helical" evidence="8">
    <location>
        <begin position="139"/>
        <end position="159"/>
    </location>
</feature>
<protein>
    <recommendedName>
        <fullName evidence="11">Disulfide bond formation protein DsbB</fullName>
    </recommendedName>
</protein>
<dbReference type="PANTHER" id="PTHR36570:SF3">
    <property type="entry name" value="DISULFIDE BOND FORMATION PROTEIN B"/>
    <property type="match status" value="1"/>
</dbReference>
<dbReference type="Pfam" id="PF02600">
    <property type="entry name" value="DsbB"/>
    <property type="match status" value="1"/>
</dbReference>
<dbReference type="Proteomes" id="UP000738126">
    <property type="component" value="Unassembled WGS sequence"/>
</dbReference>
<name>A0ABS1E9W9_9GAMM</name>
<evidence type="ECO:0000313" key="10">
    <source>
        <dbReference type="Proteomes" id="UP000738126"/>
    </source>
</evidence>
<keyword evidence="3 8" id="KW-0812">Transmembrane</keyword>
<dbReference type="PROSITE" id="PS51318">
    <property type="entry name" value="TAT"/>
    <property type="match status" value="1"/>
</dbReference>
<feature type="transmembrane region" description="Helical" evidence="8">
    <location>
        <begin position="44"/>
        <end position="64"/>
    </location>
</feature>
<dbReference type="Gene3D" id="1.20.1550.10">
    <property type="entry name" value="DsbB-like"/>
    <property type="match status" value="1"/>
</dbReference>
<feature type="transmembrane region" description="Helical" evidence="8">
    <location>
        <begin position="71"/>
        <end position="94"/>
    </location>
</feature>
<keyword evidence="5 8" id="KW-1133">Transmembrane helix</keyword>
<dbReference type="PANTHER" id="PTHR36570">
    <property type="entry name" value="DISULFIDE BOND FORMATION PROTEIN B"/>
    <property type="match status" value="1"/>
</dbReference>
<evidence type="ECO:0000256" key="8">
    <source>
        <dbReference type="SAM" id="Phobius"/>
    </source>
</evidence>
<dbReference type="InterPro" id="IPR003752">
    <property type="entry name" value="DiS_bond_form_DsbB/BdbC"/>
</dbReference>
<dbReference type="SUPFAM" id="SSF158442">
    <property type="entry name" value="DsbB-like"/>
    <property type="match status" value="1"/>
</dbReference>
<keyword evidence="7" id="KW-0676">Redox-active center</keyword>
<evidence type="ECO:0000256" key="6">
    <source>
        <dbReference type="ARBA" id="ARBA00023136"/>
    </source>
</evidence>
<sequence>MTDAERTPDGRRWLLAASAAALAAVATAFFAEYAAGLEPCSLCWLQRLLIGGVLLAALAGAALWPRGRWALGLPLLALCAGGLAAAGRHLYILANPGQAGCGMSLGVMIDTLPWYEALQEIVRGGGQCTEPAVFAGLPLPLWSLLGFALLAGLGLRAVARGY</sequence>
<dbReference type="InterPro" id="IPR050183">
    <property type="entry name" value="DsbB"/>
</dbReference>
<dbReference type="InterPro" id="IPR006311">
    <property type="entry name" value="TAT_signal"/>
</dbReference>
<dbReference type="RefSeq" id="WP_200259703.1">
    <property type="nucleotide sequence ID" value="NZ_NRSH01000099.1"/>
</dbReference>
<dbReference type="EMBL" id="NRSH01000099">
    <property type="protein sequence ID" value="MBK1727106.1"/>
    <property type="molecule type" value="Genomic_DNA"/>
</dbReference>
<keyword evidence="4" id="KW-0249">Electron transport</keyword>
<dbReference type="InterPro" id="IPR023380">
    <property type="entry name" value="DsbB-like_sf"/>
</dbReference>
<accession>A0ABS1E9W9</accession>
<keyword evidence="10" id="KW-1185">Reference proteome</keyword>
<evidence type="ECO:0000313" key="9">
    <source>
        <dbReference type="EMBL" id="MBK1727106.1"/>
    </source>
</evidence>
<proteinExistence type="predicted"/>
<gene>
    <name evidence="9" type="ORF">CKO13_08745</name>
</gene>
<evidence type="ECO:0000256" key="3">
    <source>
        <dbReference type="ARBA" id="ARBA00022692"/>
    </source>
</evidence>
<comment type="subcellular location">
    <subcellularLocation>
        <location evidence="1">Cell membrane</location>
        <topology evidence="1">Multi-pass membrane protein</topology>
    </subcellularLocation>
</comment>